<evidence type="ECO:0000313" key="3">
    <source>
        <dbReference type="Proteomes" id="UP000423756"/>
    </source>
</evidence>
<protein>
    <recommendedName>
        <fullName evidence="4">Right handed beta helix domain-containing protein</fullName>
    </recommendedName>
</protein>
<dbReference type="GeneID" id="77344543"/>
<keyword evidence="1" id="KW-0732">Signal</keyword>
<dbReference type="RefSeq" id="WP_137406783.1">
    <property type="nucleotide sequence ID" value="NZ_AP025466.1"/>
</dbReference>
<comment type="caution">
    <text evidence="2">The sequence shown here is derived from an EMBL/GenBank/DDBJ whole genome shotgun (WGS) entry which is preliminary data.</text>
</comment>
<dbReference type="EMBL" id="VZPX01000005">
    <property type="protein sequence ID" value="KAB0482201.1"/>
    <property type="molecule type" value="Genomic_DNA"/>
</dbReference>
<evidence type="ECO:0000313" key="2">
    <source>
        <dbReference type="EMBL" id="KAB0482201.1"/>
    </source>
</evidence>
<dbReference type="PROSITE" id="PS51257">
    <property type="entry name" value="PROKAR_LIPOPROTEIN"/>
    <property type="match status" value="1"/>
</dbReference>
<evidence type="ECO:0008006" key="4">
    <source>
        <dbReference type="Google" id="ProtNLM"/>
    </source>
</evidence>
<dbReference type="Proteomes" id="UP000423756">
    <property type="component" value="Unassembled WGS sequence"/>
</dbReference>
<feature type="signal peptide" evidence="1">
    <location>
        <begin position="1"/>
        <end position="22"/>
    </location>
</feature>
<reference evidence="2 3" key="1">
    <citation type="submission" date="2019-09" db="EMBL/GenBank/DDBJ databases">
        <title>Draft genome sequences of 48 bacterial type strains from the CCUG.</title>
        <authorList>
            <person name="Tunovic T."/>
            <person name="Pineiro-Iglesias B."/>
            <person name="Unosson C."/>
            <person name="Inganas E."/>
            <person name="Ohlen M."/>
            <person name="Cardew S."/>
            <person name="Jensie-Markopoulos S."/>
            <person name="Salva-Serra F."/>
            <person name="Jaen-Luchoro D."/>
            <person name="Karlsson R."/>
            <person name="Svensson-Stadler L."/>
            <person name="Chun J."/>
            <person name="Moore E."/>
        </authorList>
    </citation>
    <scope>NUCLEOTIDE SEQUENCE [LARGE SCALE GENOMIC DNA]</scope>
    <source>
        <strain evidence="2 3">CCUG 48643</strain>
    </source>
</reference>
<dbReference type="SUPFAM" id="SSF51126">
    <property type="entry name" value="Pectin lyase-like"/>
    <property type="match status" value="1"/>
</dbReference>
<evidence type="ECO:0000256" key="1">
    <source>
        <dbReference type="SAM" id="SignalP"/>
    </source>
</evidence>
<dbReference type="InterPro" id="IPR011050">
    <property type="entry name" value="Pectin_lyase_fold/virulence"/>
</dbReference>
<sequence length="328" mass="36551">MRRLLPLLTASIPVLFSPTLFAQSYYSVTSCDQLVDIYNEKNRPLYIDIVDNLDCTSAPTLVESLSGVINGNGHAITNLNFQSERGYKLTKANLNNITFKNTSIHNENSFDHLFEIDDHWRNVKFINIETTGAPFNQLFYSLDNKELTDVSIDLVGVKLAAIKDLLSSRISRSSINNLELLNAFVSRQSSSPLSLLSRSVSRSTLTNVTLADITVIGEPTGDNGKTSIVDKIADSDINGLTLENVTFSRSEEDAFFYSESDNKSTYTNIYHNLFDDTTNIGTIPLVSQPIDDPLNRTINFQSMNQPMQAPAMCTPYLLQDSYFGIKAE</sequence>
<accession>A0A7V7NWS1</accession>
<proteinExistence type="predicted"/>
<feature type="chain" id="PRO_5030595787" description="Right handed beta helix domain-containing protein" evidence="1">
    <location>
        <begin position="23"/>
        <end position="328"/>
    </location>
</feature>
<organism evidence="2 3">
    <name type="scientific">Vibrio chagasii</name>
    <dbReference type="NCBI Taxonomy" id="170679"/>
    <lineage>
        <taxon>Bacteria</taxon>
        <taxon>Pseudomonadati</taxon>
        <taxon>Pseudomonadota</taxon>
        <taxon>Gammaproteobacteria</taxon>
        <taxon>Vibrionales</taxon>
        <taxon>Vibrionaceae</taxon>
        <taxon>Vibrio</taxon>
    </lineage>
</organism>
<name>A0A7V7NWS1_9VIBR</name>
<dbReference type="AlphaFoldDB" id="A0A7V7NWS1"/>
<gene>
    <name evidence="2" type="ORF">F7Q91_04250</name>
</gene>